<keyword evidence="2" id="KW-0812">Transmembrane</keyword>
<name>A0AA39J458_9AGAR</name>
<evidence type="ECO:0000256" key="1">
    <source>
        <dbReference type="SAM" id="MobiDB-lite"/>
    </source>
</evidence>
<organism evidence="3 4">
    <name type="scientific">Armillaria borealis</name>
    <dbReference type="NCBI Taxonomy" id="47425"/>
    <lineage>
        <taxon>Eukaryota</taxon>
        <taxon>Fungi</taxon>
        <taxon>Dikarya</taxon>
        <taxon>Basidiomycota</taxon>
        <taxon>Agaricomycotina</taxon>
        <taxon>Agaricomycetes</taxon>
        <taxon>Agaricomycetidae</taxon>
        <taxon>Agaricales</taxon>
        <taxon>Marasmiineae</taxon>
        <taxon>Physalacriaceae</taxon>
        <taxon>Armillaria</taxon>
    </lineage>
</organism>
<dbReference type="AlphaFoldDB" id="A0AA39J458"/>
<keyword evidence="4" id="KW-1185">Reference proteome</keyword>
<keyword evidence="2" id="KW-1133">Transmembrane helix</keyword>
<feature type="region of interest" description="Disordered" evidence="1">
    <location>
        <begin position="76"/>
        <end position="117"/>
    </location>
</feature>
<dbReference type="CDD" id="cd12087">
    <property type="entry name" value="TM_EGFR-like"/>
    <property type="match status" value="1"/>
</dbReference>
<feature type="region of interest" description="Disordered" evidence="1">
    <location>
        <begin position="170"/>
        <end position="202"/>
    </location>
</feature>
<dbReference type="Proteomes" id="UP001175226">
    <property type="component" value="Unassembled WGS sequence"/>
</dbReference>
<dbReference type="EMBL" id="JAUEPT010000075">
    <property type="protein sequence ID" value="KAK0434008.1"/>
    <property type="molecule type" value="Genomic_DNA"/>
</dbReference>
<reference evidence="3" key="1">
    <citation type="submission" date="2023-06" db="EMBL/GenBank/DDBJ databases">
        <authorList>
            <consortium name="Lawrence Berkeley National Laboratory"/>
            <person name="Ahrendt S."/>
            <person name="Sahu N."/>
            <person name="Indic B."/>
            <person name="Wong-Bajracharya J."/>
            <person name="Merenyi Z."/>
            <person name="Ke H.-M."/>
            <person name="Monk M."/>
            <person name="Kocsube S."/>
            <person name="Drula E."/>
            <person name="Lipzen A."/>
            <person name="Balint B."/>
            <person name="Henrissat B."/>
            <person name="Andreopoulos B."/>
            <person name="Martin F.M."/>
            <person name="Harder C.B."/>
            <person name="Rigling D."/>
            <person name="Ford K.L."/>
            <person name="Foster G.D."/>
            <person name="Pangilinan J."/>
            <person name="Papanicolaou A."/>
            <person name="Barry K."/>
            <person name="LaButti K."/>
            <person name="Viragh M."/>
            <person name="Koriabine M."/>
            <person name="Yan M."/>
            <person name="Riley R."/>
            <person name="Champramary S."/>
            <person name="Plett K.L."/>
            <person name="Tsai I.J."/>
            <person name="Slot J."/>
            <person name="Sipos G."/>
            <person name="Plett J."/>
            <person name="Nagy L.G."/>
            <person name="Grigoriev I.V."/>
        </authorList>
    </citation>
    <scope>NUCLEOTIDE SEQUENCE</scope>
    <source>
        <strain evidence="3">FPL87.14</strain>
    </source>
</reference>
<sequence>MTTSTPYSTSTELITSTVVVSVTTTARSSFRPSKAQIGGIVAGTLGLFALLVTILIYLIRRKRKRMDFVLVSPNDTPYPESEAEMGESGHGHDLRRSTNQTIPGKASTSDSDLSVLPPHGGLSYDIPRLSNSPSSLSFQQPSRRMTIDSTDDSSTLYWRSYSVDTTNYSGEGYSIESDNPRKTRQGDVPFQPVPHKSPTVMSHNSVTSDFRVSFAFNRVNYTDWPMSSTDMPSEAVHNINVVHGHWI</sequence>
<feature type="transmembrane region" description="Helical" evidence="2">
    <location>
        <begin position="37"/>
        <end position="59"/>
    </location>
</feature>
<feature type="compositionally biased region" description="Polar residues" evidence="1">
    <location>
        <begin position="97"/>
        <end position="112"/>
    </location>
</feature>
<gene>
    <name evidence="3" type="ORF">EV421DRAFT_1365307</name>
</gene>
<evidence type="ECO:0000313" key="3">
    <source>
        <dbReference type="EMBL" id="KAK0434008.1"/>
    </source>
</evidence>
<evidence type="ECO:0000313" key="4">
    <source>
        <dbReference type="Proteomes" id="UP001175226"/>
    </source>
</evidence>
<evidence type="ECO:0000256" key="2">
    <source>
        <dbReference type="SAM" id="Phobius"/>
    </source>
</evidence>
<proteinExistence type="predicted"/>
<protein>
    <submittedName>
        <fullName evidence="3">Uncharacterized protein</fullName>
    </submittedName>
</protein>
<comment type="caution">
    <text evidence="3">The sequence shown here is derived from an EMBL/GenBank/DDBJ whole genome shotgun (WGS) entry which is preliminary data.</text>
</comment>
<keyword evidence="2" id="KW-0472">Membrane</keyword>
<accession>A0AA39J458</accession>
<feature type="compositionally biased region" description="Basic and acidic residues" evidence="1">
    <location>
        <begin position="87"/>
        <end position="96"/>
    </location>
</feature>